<keyword evidence="5" id="KW-0408">Iron</keyword>
<comment type="cofactor">
    <cofactor evidence="1">
        <name>heme b</name>
        <dbReference type="ChEBI" id="CHEBI:60344"/>
    </cofactor>
</comment>
<keyword evidence="3" id="KW-0479">Metal-binding</keyword>
<dbReference type="STRING" id="1907941.BKE30_13115"/>
<dbReference type="AlphaFoldDB" id="A0A1S8CR09"/>
<proteinExistence type="inferred from homology"/>
<keyword evidence="10" id="KW-1185">Reference proteome</keyword>
<evidence type="ECO:0000259" key="7">
    <source>
        <dbReference type="Pfam" id="PF04261"/>
    </source>
</evidence>
<dbReference type="OrthoDB" id="3251355at2"/>
<sequence>MPAQSVILPLPSVHARFLVIKTQQLEVARIKAQLQHFLDTRDRLLTQHTHQNIKVAIAFGPELWARLHNKMPPNFSPLQEITGAAFDMPVVPADIFIHIASERADICFILAQAALQGIRNDVKVVDEITSFRYIDNRDLTGFIDGTENPQMADERAEVALLPEESGVFCEGSFIFAQRFVHDLDKWNKLRTTAQEDVFGRTKLDSVELPDDIKPKNAHISRVVIEEDGEELEIVRHSLPYGDASGDMGLFFVAYTNDLNIINRMLARMHGKTEDGLHDRLLHFTKPVNGAYFFAPSQELLEQILEAD</sequence>
<dbReference type="GO" id="GO:0020037">
    <property type="term" value="F:heme binding"/>
    <property type="evidence" value="ECO:0007669"/>
    <property type="project" value="InterPro"/>
</dbReference>
<dbReference type="PANTHER" id="PTHR30521:SF0">
    <property type="entry name" value="DYP-TYPE PEROXIDASE FAMILY PROTEIN"/>
    <property type="match status" value="1"/>
</dbReference>
<name>A0A1S8CR09_9GAMM</name>
<evidence type="ECO:0000313" key="9">
    <source>
        <dbReference type="EMBL" id="ONG38132.1"/>
    </source>
</evidence>
<dbReference type="InterPro" id="IPR006314">
    <property type="entry name" value="Dyp_peroxidase"/>
</dbReference>
<dbReference type="InterPro" id="IPR011008">
    <property type="entry name" value="Dimeric_a/b-barrel"/>
</dbReference>
<comment type="caution">
    <text evidence="9">The sequence shown here is derived from an EMBL/GenBank/DDBJ whole genome shotgun (WGS) entry which is preliminary data.</text>
</comment>
<dbReference type="InterPro" id="IPR048327">
    <property type="entry name" value="Dyp_perox_N"/>
</dbReference>
<comment type="similarity">
    <text evidence="6">Belongs to the DyP-type peroxidase family.</text>
</comment>
<protein>
    <submittedName>
        <fullName evidence="9">Peroxidase</fullName>
    </submittedName>
</protein>
<evidence type="ECO:0000256" key="2">
    <source>
        <dbReference type="ARBA" id="ARBA00022559"/>
    </source>
</evidence>
<accession>A0A1S8CR09</accession>
<dbReference type="EMBL" id="MLCN01000037">
    <property type="protein sequence ID" value="ONG38132.1"/>
    <property type="molecule type" value="Genomic_DNA"/>
</dbReference>
<feature type="domain" description="Dyp-type peroxidase C-terminal" evidence="8">
    <location>
        <begin position="135"/>
        <end position="298"/>
    </location>
</feature>
<evidence type="ECO:0000256" key="3">
    <source>
        <dbReference type="ARBA" id="ARBA00022723"/>
    </source>
</evidence>
<dbReference type="SUPFAM" id="SSF54909">
    <property type="entry name" value="Dimeric alpha+beta barrel"/>
    <property type="match status" value="1"/>
</dbReference>
<dbReference type="GO" id="GO:0005829">
    <property type="term" value="C:cytosol"/>
    <property type="evidence" value="ECO:0007669"/>
    <property type="project" value="TreeGrafter"/>
</dbReference>
<organism evidence="9 10">
    <name type="scientific">Alkanindiges hydrocarboniclasticus</name>
    <dbReference type="NCBI Taxonomy" id="1907941"/>
    <lineage>
        <taxon>Bacteria</taxon>
        <taxon>Pseudomonadati</taxon>
        <taxon>Pseudomonadota</taxon>
        <taxon>Gammaproteobacteria</taxon>
        <taxon>Moraxellales</taxon>
        <taxon>Moraxellaceae</taxon>
        <taxon>Alkanindiges</taxon>
    </lineage>
</organism>
<reference evidence="9 10" key="1">
    <citation type="submission" date="2016-10" db="EMBL/GenBank/DDBJ databases">
        <title>Draft Genome sequence of Alkanindiges sp. strain H1.</title>
        <authorList>
            <person name="Subhash Y."/>
            <person name="Lee S."/>
        </authorList>
    </citation>
    <scope>NUCLEOTIDE SEQUENCE [LARGE SCALE GENOMIC DNA]</scope>
    <source>
        <strain evidence="9 10">H1</strain>
    </source>
</reference>
<dbReference type="GO" id="GO:0046872">
    <property type="term" value="F:metal ion binding"/>
    <property type="evidence" value="ECO:0007669"/>
    <property type="project" value="UniProtKB-KW"/>
</dbReference>
<dbReference type="PANTHER" id="PTHR30521">
    <property type="entry name" value="DEFERROCHELATASE/PEROXIDASE"/>
    <property type="match status" value="1"/>
</dbReference>
<evidence type="ECO:0000259" key="8">
    <source>
        <dbReference type="Pfam" id="PF20628"/>
    </source>
</evidence>
<dbReference type="RefSeq" id="WP_076879051.1">
    <property type="nucleotide sequence ID" value="NZ_MLCN01000037.1"/>
</dbReference>
<evidence type="ECO:0000256" key="1">
    <source>
        <dbReference type="ARBA" id="ARBA00001970"/>
    </source>
</evidence>
<evidence type="ECO:0000256" key="5">
    <source>
        <dbReference type="ARBA" id="ARBA00023004"/>
    </source>
</evidence>
<dbReference type="Pfam" id="PF04261">
    <property type="entry name" value="Dyp_perox_N"/>
    <property type="match status" value="1"/>
</dbReference>
<dbReference type="PROSITE" id="PS51404">
    <property type="entry name" value="DYP_PEROXIDASE"/>
    <property type="match status" value="1"/>
</dbReference>
<dbReference type="InterPro" id="IPR048328">
    <property type="entry name" value="Dyp_perox_C"/>
</dbReference>
<evidence type="ECO:0000256" key="6">
    <source>
        <dbReference type="ARBA" id="ARBA00025737"/>
    </source>
</evidence>
<feature type="domain" description="Dyp-type peroxidase N-terminal" evidence="7">
    <location>
        <begin position="26"/>
        <end position="132"/>
    </location>
</feature>
<evidence type="ECO:0000313" key="10">
    <source>
        <dbReference type="Proteomes" id="UP000192132"/>
    </source>
</evidence>
<dbReference type="NCBIfam" id="TIGR01413">
    <property type="entry name" value="Dyp_perox_fam"/>
    <property type="match status" value="1"/>
</dbReference>
<keyword evidence="4" id="KW-0560">Oxidoreductase</keyword>
<evidence type="ECO:0000256" key="4">
    <source>
        <dbReference type="ARBA" id="ARBA00023002"/>
    </source>
</evidence>
<dbReference type="GO" id="GO:0004601">
    <property type="term" value="F:peroxidase activity"/>
    <property type="evidence" value="ECO:0007669"/>
    <property type="project" value="UniProtKB-KW"/>
</dbReference>
<keyword evidence="2 9" id="KW-0575">Peroxidase</keyword>
<dbReference type="Proteomes" id="UP000192132">
    <property type="component" value="Unassembled WGS sequence"/>
</dbReference>
<gene>
    <name evidence="9" type="ORF">BKE30_13115</name>
</gene>
<dbReference type="Pfam" id="PF20628">
    <property type="entry name" value="Dyp_perox_C"/>
    <property type="match status" value="1"/>
</dbReference>